<evidence type="ECO:0000256" key="3">
    <source>
        <dbReference type="ARBA" id="ARBA00005790"/>
    </source>
</evidence>
<feature type="domain" description="Guanylate kinase-like" evidence="14">
    <location>
        <begin position="4"/>
        <end position="183"/>
    </location>
</feature>
<evidence type="ECO:0000256" key="9">
    <source>
        <dbReference type="ARBA" id="ARBA00022777"/>
    </source>
</evidence>
<organism evidence="15">
    <name type="scientific">Thermodesulfatator atlanticus</name>
    <dbReference type="NCBI Taxonomy" id="501497"/>
    <lineage>
        <taxon>Bacteria</taxon>
        <taxon>Pseudomonadati</taxon>
        <taxon>Thermodesulfobacteriota</taxon>
        <taxon>Thermodesulfobacteria</taxon>
        <taxon>Thermodesulfobacteriales</taxon>
        <taxon>Thermodesulfatatoraceae</taxon>
        <taxon>Thermodesulfatator</taxon>
    </lineage>
</organism>
<evidence type="ECO:0000256" key="11">
    <source>
        <dbReference type="ARBA" id="ARBA00030128"/>
    </source>
</evidence>
<dbReference type="Proteomes" id="UP000886101">
    <property type="component" value="Unassembled WGS sequence"/>
</dbReference>
<sequence>MRRGLVLVVSAPSGAGKTTLCQKLLAADPEISFSVSYTTRKPRPREKNGVDYFFVDQDTFEKMIEEGAFLEWAKVYDHYYGTAKAQVEETISQGRDILLDIDVQGAFQVREKLGRDAVLVFILPPSLTELERRLRSRGTEDEETIKRRLSFARQEIARAKEFDYLVCNQELARAFDEFWSILKAERQRSFRRQDLLKRFS</sequence>
<dbReference type="SMART" id="SM00072">
    <property type="entry name" value="GuKc"/>
    <property type="match status" value="1"/>
</dbReference>
<dbReference type="Pfam" id="PF00625">
    <property type="entry name" value="Guanylate_kin"/>
    <property type="match status" value="1"/>
</dbReference>
<dbReference type="GO" id="GO:0005524">
    <property type="term" value="F:ATP binding"/>
    <property type="evidence" value="ECO:0007669"/>
    <property type="project" value="UniProtKB-UniRule"/>
</dbReference>
<dbReference type="FunFam" id="3.30.63.10:FF:000005">
    <property type="entry name" value="Guanylate kinase"/>
    <property type="match status" value="1"/>
</dbReference>
<dbReference type="InterPro" id="IPR008145">
    <property type="entry name" value="GK/Ca_channel_bsu"/>
</dbReference>
<dbReference type="PANTHER" id="PTHR23117:SF13">
    <property type="entry name" value="GUANYLATE KINASE"/>
    <property type="match status" value="1"/>
</dbReference>
<dbReference type="InterPro" id="IPR020590">
    <property type="entry name" value="Guanylate_kinase_CS"/>
</dbReference>
<reference evidence="15" key="1">
    <citation type="journal article" date="2020" name="mSystems">
        <title>Genome- and Community-Level Interaction Insights into Carbon Utilization and Element Cycling Functions of Hydrothermarchaeota in Hydrothermal Sediment.</title>
        <authorList>
            <person name="Zhou Z."/>
            <person name="Liu Y."/>
            <person name="Xu W."/>
            <person name="Pan J."/>
            <person name="Luo Z.H."/>
            <person name="Li M."/>
        </authorList>
    </citation>
    <scope>NUCLEOTIDE SEQUENCE [LARGE SCALE GENOMIC DNA]</scope>
    <source>
        <strain evidence="15">HyVt-533</strain>
    </source>
</reference>
<dbReference type="AlphaFoldDB" id="A0A7V5U351"/>
<evidence type="ECO:0000256" key="8">
    <source>
        <dbReference type="ARBA" id="ARBA00022741"/>
    </source>
</evidence>
<dbReference type="EC" id="2.7.4.8" evidence="4 13"/>
<evidence type="ECO:0000256" key="7">
    <source>
        <dbReference type="ARBA" id="ARBA00022679"/>
    </source>
</evidence>
<evidence type="ECO:0000256" key="12">
    <source>
        <dbReference type="ARBA" id="ARBA00048594"/>
    </source>
</evidence>
<dbReference type="InterPro" id="IPR017665">
    <property type="entry name" value="Guanylate_kinase"/>
</dbReference>
<dbReference type="InterPro" id="IPR027417">
    <property type="entry name" value="P-loop_NTPase"/>
</dbReference>
<dbReference type="PROSITE" id="PS50052">
    <property type="entry name" value="GUANYLATE_KINASE_2"/>
    <property type="match status" value="1"/>
</dbReference>
<comment type="caution">
    <text evidence="15">The sequence shown here is derived from an EMBL/GenBank/DDBJ whole genome shotgun (WGS) entry which is preliminary data.</text>
</comment>
<keyword evidence="8 13" id="KW-0547">Nucleotide-binding</keyword>
<dbReference type="NCBIfam" id="TIGR03263">
    <property type="entry name" value="guanyl_kin"/>
    <property type="match status" value="1"/>
</dbReference>
<dbReference type="Gene3D" id="3.30.63.10">
    <property type="entry name" value="Guanylate Kinase phosphate binding domain"/>
    <property type="match status" value="1"/>
</dbReference>
<comment type="function">
    <text evidence="1 13">Essential for recycling GMP and indirectly, cGMP.</text>
</comment>
<dbReference type="GO" id="GO:0005829">
    <property type="term" value="C:cytosol"/>
    <property type="evidence" value="ECO:0007669"/>
    <property type="project" value="TreeGrafter"/>
</dbReference>
<dbReference type="InterPro" id="IPR008144">
    <property type="entry name" value="Guanylate_kin-like_dom"/>
</dbReference>
<comment type="catalytic activity">
    <reaction evidence="12 13">
        <text>GMP + ATP = GDP + ADP</text>
        <dbReference type="Rhea" id="RHEA:20780"/>
        <dbReference type="ChEBI" id="CHEBI:30616"/>
        <dbReference type="ChEBI" id="CHEBI:58115"/>
        <dbReference type="ChEBI" id="CHEBI:58189"/>
        <dbReference type="ChEBI" id="CHEBI:456216"/>
        <dbReference type="EC" id="2.7.4.8"/>
    </reaction>
</comment>
<evidence type="ECO:0000313" key="15">
    <source>
        <dbReference type="EMBL" id="HHI97751.1"/>
    </source>
</evidence>
<gene>
    <name evidence="13" type="primary">gmk</name>
    <name evidence="15" type="ORF">ENJ96_07840</name>
</gene>
<keyword evidence="9 13" id="KW-0418">Kinase</keyword>
<comment type="subcellular location">
    <subcellularLocation>
        <location evidence="2 13">Cytoplasm</location>
    </subcellularLocation>
</comment>
<evidence type="ECO:0000256" key="2">
    <source>
        <dbReference type="ARBA" id="ARBA00004496"/>
    </source>
</evidence>
<proteinExistence type="inferred from homology"/>
<dbReference type="CDD" id="cd00071">
    <property type="entry name" value="GMPK"/>
    <property type="match status" value="1"/>
</dbReference>
<dbReference type="Gene3D" id="3.40.50.300">
    <property type="entry name" value="P-loop containing nucleotide triphosphate hydrolases"/>
    <property type="match status" value="1"/>
</dbReference>
<comment type="similarity">
    <text evidence="3 13">Belongs to the guanylate kinase family.</text>
</comment>
<name>A0A7V5U351_9BACT</name>
<evidence type="ECO:0000256" key="13">
    <source>
        <dbReference type="HAMAP-Rule" id="MF_00328"/>
    </source>
</evidence>
<dbReference type="SUPFAM" id="SSF52540">
    <property type="entry name" value="P-loop containing nucleoside triphosphate hydrolases"/>
    <property type="match status" value="1"/>
</dbReference>
<feature type="binding site" evidence="13">
    <location>
        <begin position="11"/>
        <end position="18"/>
    </location>
    <ligand>
        <name>ATP</name>
        <dbReference type="ChEBI" id="CHEBI:30616"/>
    </ligand>
</feature>
<dbReference type="HAMAP" id="MF_00328">
    <property type="entry name" value="Guanylate_kinase"/>
    <property type="match status" value="1"/>
</dbReference>
<protein>
    <recommendedName>
        <fullName evidence="5 13">Guanylate kinase</fullName>
        <ecNumber evidence="4 13">2.7.4.8</ecNumber>
    </recommendedName>
    <alternativeName>
        <fullName evidence="11 13">GMP kinase</fullName>
    </alternativeName>
</protein>
<evidence type="ECO:0000256" key="5">
    <source>
        <dbReference type="ARBA" id="ARBA00016296"/>
    </source>
</evidence>
<dbReference type="PROSITE" id="PS00856">
    <property type="entry name" value="GUANYLATE_KINASE_1"/>
    <property type="match status" value="1"/>
</dbReference>
<evidence type="ECO:0000256" key="4">
    <source>
        <dbReference type="ARBA" id="ARBA00012961"/>
    </source>
</evidence>
<accession>A0A7V5U351</accession>
<dbReference type="GO" id="GO:0004385">
    <property type="term" value="F:GMP kinase activity"/>
    <property type="evidence" value="ECO:0007669"/>
    <property type="project" value="UniProtKB-UniRule"/>
</dbReference>
<evidence type="ECO:0000256" key="10">
    <source>
        <dbReference type="ARBA" id="ARBA00022840"/>
    </source>
</evidence>
<keyword evidence="6 13" id="KW-0963">Cytoplasm</keyword>
<dbReference type="PANTHER" id="PTHR23117">
    <property type="entry name" value="GUANYLATE KINASE-RELATED"/>
    <property type="match status" value="1"/>
</dbReference>
<keyword evidence="7 13" id="KW-0808">Transferase</keyword>
<evidence type="ECO:0000256" key="1">
    <source>
        <dbReference type="ARBA" id="ARBA00003531"/>
    </source>
</evidence>
<evidence type="ECO:0000256" key="6">
    <source>
        <dbReference type="ARBA" id="ARBA00022490"/>
    </source>
</evidence>
<keyword evidence="10 13" id="KW-0067">ATP-binding</keyword>
<dbReference type="EMBL" id="DROK01000230">
    <property type="protein sequence ID" value="HHI97751.1"/>
    <property type="molecule type" value="Genomic_DNA"/>
</dbReference>
<evidence type="ECO:0000259" key="14">
    <source>
        <dbReference type="PROSITE" id="PS50052"/>
    </source>
</evidence>